<dbReference type="InterPro" id="IPR050951">
    <property type="entry name" value="Retrovirus_Pol_polyprotein"/>
</dbReference>
<dbReference type="EnsemblMetazoa" id="AALFPA23_017237.R25123">
    <property type="protein sequence ID" value="AALFPA23_017237.P25123"/>
    <property type="gene ID" value="AALFPA23_017237"/>
</dbReference>
<dbReference type="Proteomes" id="UP000069940">
    <property type="component" value="Unassembled WGS sequence"/>
</dbReference>
<dbReference type="PANTHER" id="PTHR37984:SF11">
    <property type="entry name" value="INTEGRASE CATALYTIC DOMAIN-CONTAINING PROTEIN"/>
    <property type="match status" value="1"/>
</dbReference>
<sequence length="509" mass="58785">MTDHKPLVNIFSLTSIPNQRQERWVLKMQAYRYKIEYVPGRINIADPLSRLSEVLDKKSFDRSSEADRCAVVEVNKPAAITMSEIIQRSQEDEELQGVKTALHNGEWEGVIKKYAPFKSELCFANEILLRKNRIVVPQDLREVILTLAHIGHPGREKVKRRLRVAVWWPGIDVAVEKVCKECFTCQLVAPFEKPEPLRIRDLPSAPWIHLAGDFLGPLPDGTYLFMLIDLYSRYVLAEPMKYTTSKEVIRFLNESFTRMGLPYILTFDNARNFSSQELKDYCVDRGIKLTHTTPYYPSANGEIERQNRSVLKVLKISKQQGTIWKEALQDYLYMYSVTPHSVTGVSPAQLMFGRRFRDLIPHMQMELCDDEELRDRDRIVKHNAKECRDRKVGAKESQIEVGDEVLLKNMTPQNKLSSNFLSTAAKVIHRNGNSLTLETENGQVYKRNTSHVKPLVRPAEGKQQRLAEKSDDNEVVEPVEEPVSSQVSDTLQRPRREVRRPKHLDDFRL</sequence>
<dbReference type="Pfam" id="PF00665">
    <property type="entry name" value="rve"/>
    <property type="match status" value="1"/>
</dbReference>
<dbReference type="SUPFAM" id="SSF53098">
    <property type="entry name" value="Ribonuclease H-like"/>
    <property type="match status" value="1"/>
</dbReference>
<dbReference type="GeneID" id="134291077"/>
<dbReference type="InterPro" id="IPR036397">
    <property type="entry name" value="RNaseH_sf"/>
</dbReference>
<feature type="compositionally biased region" description="Basic and acidic residues" evidence="2">
    <location>
        <begin position="459"/>
        <end position="472"/>
    </location>
</feature>
<dbReference type="EC" id="2.7.7.49" evidence="1"/>
<proteinExistence type="predicted"/>
<feature type="region of interest" description="Disordered" evidence="2">
    <location>
        <begin position="458"/>
        <end position="509"/>
    </location>
</feature>
<accession>A0ABM1ZCK8</accession>
<reference evidence="5" key="1">
    <citation type="journal article" date="2015" name="Proc. Natl. Acad. Sci. U.S.A.">
        <title>Genome sequence of the Asian Tiger mosquito, Aedes albopictus, reveals insights into its biology, genetics, and evolution.</title>
        <authorList>
            <person name="Chen X.G."/>
            <person name="Jiang X."/>
            <person name="Gu J."/>
            <person name="Xu M."/>
            <person name="Wu Y."/>
            <person name="Deng Y."/>
            <person name="Zhang C."/>
            <person name="Bonizzoni M."/>
            <person name="Dermauw W."/>
            <person name="Vontas J."/>
            <person name="Armbruster P."/>
            <person name="Huang X."/>
            <person name="Yang Y."/>
            <person name="Zhang H."/>
            <person name="He W."/>
            <person name="Peng H."/>
            <person name="Liu Y."/>
            <person name="Wu K."/>
            <person name="Chen J."/>
            <person name="Lirakis M."/>
            <person name="Topalis P."/>
            <person name="Van Leeuwen T."/>
            <person name="Hall A.B."/>
            <person name="Jiang X."/>
            <person name="Thorpe C."/>
            <person name="Mueller R.L."/>
            <person name="Sun C."/>
            <person name="Waterhouse R.M."/>
            <person name="Yan G."/>
            <person name="Tu Z.J."/>
            <person name="Fang X."/>
            <person name="James A.A."/>
        </authorList>
    </citation>
    <scope>NUCLEOTIDE SEQUENCE [LARGE SCALE GENOMIC DNA]</scope>
    <source>
        <strain evidence="5">Foshan</strain>
    </source>
</reference>
<evidence type="ECO:0000259" key="3">
    <source>
        <dbReference type="PROSITE" id="PS50994"/>
    </source>
</evidence>
<dbReference type="InterPro" id="IPR041588">
    <property type="entry name" value="Integrase_H2C2"/>
</dbReference>
<dbReference type="PANTHER" id="PTHR37984">
    <property type="entry name" value="PROTEIN CBG26694"/>
    <property type="match status" value="1"/>
</dbReference>
<evidence type="ECO:0000313" key="5">
    <source>
        <dbReference type="Proteomes" id="UP000069940"/>
    </source>
</evidence>
<dbReference type="RefSeq" id="XP_062714344.1">
    <property type="nucleotide sequence ID" value="XM_062858360.1"/>
</dbReference>
<dbReference type="Pfam" id="PF17921">
    <property type="entry name" value="Integrase_H2C2"/>
    <property type="match status" value="1"/>
</dbReference>
<dbReference type="InterPro" id="IPR001584">
    <property type="entry name" value="Integrase_cat-core"/>
</dbReference>
<organism evidence="4 5">
    <name type="scientific">Aedes albopictus</name>
    <name type="common">Asian tiger mosquito</name>
    <name type="synonym">Stegomyia albopicta</name>
    <dbReference type="NCBI Taxonomy" id="7160"/>
    <lineage>
        <taxon>Eukaryota</taxon>
        <taxon>Metazoa</taxon>
        <taxon>Ecdysozoa</taxon>
        <taxon>Arthropoda</taxon>
        <taxon>Hexapoda</taxon>
        <taxon>Insecta</taxon>
        <taxon>Pterygota</taxon>
        <taxon>Neoptera</taxon>
        <taxon>Endopterygota</taxon>
        <taxon>Diptera</taxon>
        <taxon>Nematocera</taxon>
        <taxon>Culicoidea</taxon>
        <taxon>Culicidae</taxon>
        <taxon>Culicinae</taxon>
        <taxon>Aedini</taxon>
        <taxon>Aedes</taxon>
        <taxon>Stegomyia</taxon>
    </lineage>
</organism>
<reference evidence="4" key="2">
    <citation type="submission" date="2025-05" db="UniProtKB">
        <authorList>
            <consortium name="EnsemblMetazoa"/>
        </authorList>
    </citation>
    <scope>IDENTIFICATION</scope>
    <source>
        <strain evidence="4">Foshan</strain>
    </source>
</reference>
<dbReference type="Gene3D" id="1.10.340.70">
    <property type="match status" value="1"/>
</dbReference>
<dbReference type="Gene3D" id="3.30.420.10">
    <property type="entry name" value="Ribonuclease H-like superfamily/Ribonuclease H"/>
    <property type="match status" value="1"/>
</dbReference>
<feature type="domain" description="Integrase catalytic" evidence="3">
    <location>
        <begin position="202"/>
        <end position="355"/>
    </location>
</feature>
<protein>
    <recommendedName>
        <fullName evidence="1">RNA-directed DNA polymerase</fullName>
        <ecNumber evidence="1">2.7.7.49</ecNumber>
    </recommendedName>
</protein>
<dbReference type="InterPro" id="IPR012337">
    <property type="entry name" value="RNaseH-like_sf"/>
</dbReference>
<evidence type="ECO:0000313" key="4">
    <source>
        <dbReference type="EnsemblMetazoa" id="AALFPA23_017237.P25123"/>
    </source>
</evidence>
<dbReference type="PROSITE" id="PS50994">
    <property type="entry name" value="INTEGRASE"/>
    <property type="match status" value="1"/>
</dbReference>
<evidence type="ECO:0000256" key="1">
    <source>
        <dbReference type="ARBA" id="ARBA00012493"/>
    </source>
</evidence>
<evidence type="ECO:0000256" key="2">
    <source>
        <dbReference type="SAM" id="MobiDB-lite"/>
    </source>
</evidence>
<keyword evidence="5" id="KW-1185">Reference proteome</keyword>
<name>A0ABM1ZCK8_AEDAL</name>